<name>A0A0F8Y2F9_9ZZZZ</name>
<reference evidence="1" key="1">
    <citation type="journal article" date="2015" name="Nature">
        <title>Complex archaea that bridge the gap between prokaryotes and eukaryotes.</title>
        <authorList>
            <person name="Spang A."/>
            <person name="Saw J.H."/>
            <person name="Jorgensen S.L."/>
            <person name="Zaremba-Niedzwiedzka K."/>
            <person name="Martijn J."/>
            <person name="Lind A.E."/>
            <person name="van Eijk R."/>
            <person name="Schleper C."/>
            <person name="Guy L."/>
            <person name="Ettema T.J."/>
        </authorList>
    </citation>
    <scope>NUCLEOTIDE SEQUENCE</scope>
</reference>
<evidence type="ECO:0000313" key="1">
    <source>
        <dbReference type="EMBL" id="KKK75478.1"/>
    </source>
</evidence>
<feature type="non-terminal residue" evidence="1">
    <location>
        <position position="1"/>
    </location>
</feature>
<gene>
    <name evidence="1" type="ORF">LCGC14_2873320</name>
</gene>
<proteinExistence type="predicted"/>
<dbReference type="AlphaFoldDB" id="A0A0F8Y2F9"/>
<protein>
    <recommendedName>
        <fullName evidence="2">Glycosyl transferase family 1 domain-containing protein</fullName>
    </recommendedName>
</protein>
<organism evidence="1">
    <name type="scientific">marine sediment metagenome</name>
    <dbReference type="NCBI Taxonomy" id="412755"/>
    <lineage>
        <taxon>unclassified sequences</taxon>
        <taxon>metagenomes</taxon>
        <taxon>ecological metagenomes</taxon>
    </lineage>
</organism>
<accession>A0A0F8Y2F9</accession>
<evidence type="ECO:0008006" key="2">
    <source>
        <dbReference type="Google" id="ProtNLM"/>
    </source>
</evidence>
<dbReference type="EMBL" id="LAZR01055845">
    <property type="protein sequence ID" value="KKK75478.1"/>
    <property type="molecule type" value="Genomic_DNA"/>
</dbReference>
<sequence>IDSIRNNSKMIMNISERIDNVRDDLIKPNVEWRHNSKEKKLKLLWGGQSIKLFELLRIRKFLESNSRKINLIIVTNSLNAINKWYKPHQKDFEIMLNKVNHSFIPFTTIENILYIYGNGGVFIAPRFLDNTYNLGHTEWKITLAMARGRPVLCSEQPSYVDLAEKTGGRGVFICRSDDDWQRNFENLFRPDFSWINVQKTSASIVKKYYAASVIAKQHADFVARTLDT</sequence>
<comment type="caution">
    <text evidence="1">The sequence shown here is derived from an EMBL/GenBank/DDBJ whole genome shotgun (WGS) entry which is preliminary data.</text>
</comment>